<dbReference type="Gene3D" id="3.30.565.10">
    <property type="entry name" value="Histidine kinase-like ATPase, C-terminal domain"/>
    <property type="match status" value="1"/>
</dbReference>
<dbReference type="PROSITE" id="PS50113">
    <property type="entry name" value="PAC"/>
    <property type="match status" value="1"/>
</dbReference>
<evidence type="ECO:0000256" key="1">
    <source>
        <dbReference type="ARBA" id="ARBA00000085"/>
    </source>
</evidence>
<feature type="domain" description="Histidine kinase" evidence="9">
    <location>
        <begin position="252"/>
        <end position="452"/>
    </location>
</feature>
<dbReference type="CDD" id="cd00075">
    <property type="entry name" value="HATPase"/>
    <property type="match status" value="1"/>
</dbReference>
<keyword evidence="7" id="KW-0067">ATP-binding</keyword>
<dbReference type="CDD" id="cd00082">
    <property type="entry name" value="HisKA"/>
    <property type="match status" value="1"/>
</dbReference>
<accession>A0ABS6K099</accession>
<dbReference type="InterPro" id="IPR013656">
    <property type="entry name" value="PAS_4"/>
</dbReference>
<sequence>MQVPLTKEILDRISDAFFAVDNEWNVTYFNKEAIRVLGRQKEEVLGENLWEKFPEAVNQEVYIQYHKAVREQEAVFFEMYWPPRDMWYNVRAYPSSNGLTVFFQDITLQKELANKQEDHYLSLFQNNPEAVFSFDLNGNYLSVNPAMEKLLGYTEEEYIKMDWIPLVIEKEIATVIYHFQKAINGETTHYETIALHKDGHRINVKVTNMPITVGGKIVGVYGTARDVTKERETEKRLVDSEKLTAVGQLAASIAHEIRNPLTSIKGFLQLMKQMKGEAKEEYLNILSDEVSRIELITGELLVLAKPQAYDFQLINVGKIMEDVVTLLSSQALMSGVDIHSNIEALPEMKGIESQLKQALINVVKNAIEAMPNGGNLYITVRNKGGAIVIVVKDEGVGIPKEILNKIGSPFYTTKEKGTGLGMMTTAKIIQTHQGGFEITSIPNQGTKVKITL</sequence>
<dbReference type="Pfam" id="PF02518">
    <property type="entry name" value="HATPase_c"/>
    <property type="match status" value="1"/>
</dbReference>
<dbReference type="SUPFAM" id="SSF55785">
    <property type="entry name" value="PYP-like sensor domain (PAS domain)"/>
    <property type="match status" value="2"/>
</dbReference>
<keyword evidence="5" id="KW-0547">Nucleotide-binding</keyword>
<evidence type="ECO:0000256" key="7">
    <source>
        <dbReference type="ARBA" id="ARBA00022840"/>
    </source>
</evidence>
<dbReference type="SMART" id="SM00387">
    <property type="entry name" value="HATPase_c"/>
    <property type="match status" value="1"/>
</dbReference>
<dbReference type="InterPro" id="IPR000014">
    <property type="entry name" value="PAS"/>
</dbReference>
<evidence type="ECO:0000259" key="9">
    <source>
        <dbReference type="PROSITE" id="PS50109"/>
    </source>
</evidence>
<evidence type="ECO:0000256" key="4">
    <source>
        <dbReference type="ARBA" id="ARBA00022679"/>
    </source>
</evidence>
<dbReference type="SMART" id="SM00388">
    <property type="entry name" value="HisKA"/>
    <property type="match status" value="1"/>
</dbReference>
<dbReference type="InterPro" id="IPR005467">
    <property type="entry name" value="His_kinase_dom"/>
</dbReference>
<feature type="domain" description="PAS" evidence="10">
    <location>
        <begin position="2"/>
        <end position="72"/>
    </location>
</feature>
<comment type="caution">
    <text evidence="12">The sequence shown here is derived from an EMBL/GenBank/DDBJ whole genome shotgun (WGS) entry which is preliminary data.</text>
</comment>
<dbReference type="InterPro" id="IPR000700">
    <property type="entry name" value="PAS-assoc_C"/>
</dbReference>
<dbReference type="InterPro" id="IPR003594">
    <property type="entry name" value="HATPase_dom"/>
</dbReference>
<dbReference type="InterPro" id="IPR036097">
    <property type="entry name" value="HisK_dim/P_sf"/>
</dbReference>
<keyword evidence="13" id="KW-1185">Reference proteome</keyword>
<dbReference type="Pfam" id="PF08448">
    <property type="entry name" value="PAS_4"/>
    <property type="match status" value="2"/>
</dbReference>
<evidence type="ECO:0000256" key="6">
    <source>
        <dbReference type="ARBA" id="ARBA00022777"/>
    </source>
</evidence>
<proteinExistence type="predicted"/>
<dbReference type="InterPro" id="IPR003661">
    <property type="entry name" value="HisK_dim/P_dom"/>
</dbReference>
<dbReference type="Proteomes" id="UP000790580">
    <property type="component" value="Unassembled WGS sequence"/>
</dbReference>
<protein>
    <recommendedName>
        <fullName evidence="2">histidine kinase</fullName>
        <ecNumber evidence="2">2.7.13.3</ecNumber>
    </recommendedName>
</protein>
<dbReference type="Gene3D" id="3.30.450.20">
    <property type="entry name" value="PAS domain"/>
    <property type="match status" value="2"/>
</dbReference>
<evidence type="ECO:0000256" key="3">
    <source>
        <dbReference type="ARBA" id="ARBA00022553"/>
    </source>
</evidence>
<dbReference type="EMBL" id="JAHQCR010000075">
    <property type="protein sequence ID" value="MBU9723359.1"/>
    <property type="molecule type" value="Genomic_DNA"/>
</dbReference>
<dbReference type="InterPro" id="IPR035965">
    <property type="entry name" value="PAS-like_dom_sf"/>
</dbReference>
<feature type="domain" description="PAS" evidence="10">
    <location>
        <begin position="116"/>
        <end position="186"/>
    </location>
</feature>
<dbReference type="CDD" id="cd00130">
    <property type="entry name" value="PAS"/>
    <property type="match status" value="2"/>
</dbReference>
<keyword evidence="8" id="KW-0902">Two-component regulatory system</keyword>
<dbReference type="NCBIfam" id="TIGR00229">
    <property type="entry name" value="sensory_box"/>
    <property type="match status" value="2"/>
</dbReference>
<evidence type="ECO:0000256" key="2">
    <source>
        <dbReference type="ARBA" id="ARBA00012438"/>
    </source>
</evidence>
<dbReference type="Pfam" id="PF00512">
    <property type="entry name" value="HisKA"/>
    <property type="match status" value="1"/>
</dbReference>
<evidence type="ECO:0000256" key="5">
    <source>
        <dbReference type="ARBA" id="ARBA00022741"/>
    </source>
</evidence>
<dbReference type="InterPro" id="IPR004358">
    <property type="entry name" value="Sig_transdc_His_kin-like_C"/>
</dbReference>
<keyword evidence="4" id="KW-0808">Transferase</keyword>
<reference evidence="12 13" key="1">
    <citation type="submission" date="2021-06" db="EMBL/GenBank/DDBJ databases">
        <title>Bacillus sp. RD4P76, an endophyte from a halophyte.</title>
        <authorList>
            <person name="Sun J.-Q."/>
        </authorList>
    </citation>
    <scope>NUCLEOTIDE SEQUENCE [LARGE SCALE GENOMIC DNA]</scope>
    <source>
        <strain evidence="12 13">JCM 17098</strain>
    </source>
</reference>
<evidence type="ECO:0000259" key="10">
    <source>
        <dbReference type="PROSITE" id="PS50112"/>
    </source>
</evidence>
<dbReference type="PRINTS" id="PR00344">
    <property type="entry name" value="BCTRLSENSOR"/>
</dbReference>
<dbReference type="SUPFAM" id="SSF47384">
    <property type="entry name" value="Homodimeric domain of signal transducing histidine kinase"/>
    <property type="match status" value="1"/>
</dbReference>
<dbReference type="EC" id="2.7.13.3" evidence="2"/>
<dbReference type="Gene3D" id="1.10.287.130">
    <property type="match status" value="1"/>
</dbReference>
<comment type="catalytic activity">
    <reaction evidence="1">
        <text>ATP + protein L-histidine = ADP + protein N-phospho-L-histidine.</text>
        <dbReference type="EC" id="2.7.13.3"/>
    </reaction>
</comment>
<keyword evidence="6" id="KW-0418">Kinase</keyword>
<evidence type="ECO:0000259" key="11">
    <source>
        <dbReference type="PROSITE" id="PS50113"/>
    </source>
</evidence>
<dbReference type="PANTHER" id="PTHR43065">
    <property type="entry name" value="SENSOR HISTIDINE KINASE"/>
    <property type="match status" value="1"/>
</dbReference>
<organism evidence="12 13">
    <name type="scientific">Evansella alkalicola</name>
    <dbReference type="NCBI Taxonomy" id="745819"/>
    <lineage>
        <taxon>Bacteria</taxon>
        <taxon>Bacillati</taxon>
        <taxon>Bacillota</taxon>
        <taxon>Bacilli</taxon>
        <taxon>Bacillales</taxon>
        <taxon>Bacillaceae</taxon>
        <taxon>Evansella</taxon>
    </lineage>
</organism>
<evidence type="ECO:0000256" key="8">
    <source>
        <dbReference type="ARBA" id="ARBA00023012"/>
    </source>
</evidence>
<keyword evidence="3" id="KW-0597">Phosphoprotein</keyword>
<evidence type="ECO:0000313" key="12">
    <source>
        <dbReference type="EMBL" id="MBU9723359.1"/>
    </source>
</evidence>
<gene>
    <name evidence="12" type="ORF">KS407_18230</name>
</gene>
<dbReference type="PROSITE" id="PS50112">
    <property type="entry name" value="PAS"/>
    <property type="match status" value="2"/>
</dbReference>
<dbReference type="SMART" id="SM00091">
    <property type="entry name" value="PAS"/>
    <property type="match status" value="2"/>
</dbReference>
<feature type="domain" description="PAC" evidence="11">
    <location>
        <begin position="188"/>
        <end position="239"/>
    </location>
</feature>
<evidence type="ECO:0000313" key="13">
    <source>
        <dbReference type="Proteomes" id="UP000790580"/>
    </source>
</evidence>
<dbReference type="PROSITE" id="PS50109">
    <property type="entry name" value="HIS_KIN"/>
    <property type="match status" value="1"/>
</dbReference>
<name>A0ABS6K099_9BACI</name>
<dbReference type="PANTHER" id="PTHR43065:SF34">
    <property type="entry name" value="SPORULATION KINASE A"/>
    <property type="match status" value="1"/>
</dbReference>
<dbReference type="SUPFAM" id="SSF55874">
    <property type="entry name" value="ATPase domain of HSP90 chaperone/DNA topoisomerase II/histidine kinase"/>
    <property type="match status" value="1"/>
</dbReference>
<dbReference type="InterPro" id="IPR036890">
    <property type="entry name" value="HATPase_C_sf"/>
</dbReference>